<sequence length="143" mass="15522">MVQFNKKILVVDRVSLVMNDETIAAWGIAAGADREGAATNTALILGKLQRDIACSLYTNHPEAALRGEILWTSYGSVSLQGLFVIASNADNELLNSIEDQDYLCHLRSIQEVATASGFNVNIQRVQTSFPINTIEVPASLLNS</sequence>
<evidence type="ECO:0000313" key="2">
    <source>
        <dbReference type="Proteomes" id="UP000240568"/>
    </source>
</evidence>
<accession>A0A2H4IBN2</accession>
<reference evidence="1 2" key="1">
    <citation type="submission" date="2017-04" db="EMBL/GenBank/DDBJ databases">
        <authorList>
            <person name="Afonso C.L."/>
            <person name="Miller P.J."/>
            <person name="Scott M.A."/>
            <person name="Spackman E."/>
            <person name="Goraichik I."/>
            <person name="Dimitrov K.M."/>
            <person name="Suarez D.L."/>
            <person name="Swayne D.E."/>
        </authorList>
    </citation>
    <scope>NUCLEOTIDE SEQUENCE [LARGE SCALE GENOMIC DNA]</scope>
</reference>
<dbReference type="Proteomes" id="UP000240568">
    <property type="component" value="Segment"/>
</dbReference>
<keyword evidence="2" id="KW-1185">Reference proteome</keyword>
<proteinExistence type="predicted"/>
<organism evidence="1 2">
    <name type="scientific">Erwinia phage vB_EamM_Y3</name>
    <dbReference type="NCBI Taxonomy" id="1983553"/>
    <lineage>
        <taxon>Viruses</taxon>
        <taxon>Duplodnaviria</taxon>
        <taxon>Heunggongvirae</taxon>
        <taxon>Uroviricota</taxon>
        <taxon>Caudoviricetes</taxon>
        <taxon>Sasquatchvirus</taxon>
        <taxon>Sasquatchvirus Y3</taxon>
    </lineage>
</organism>
<protein>
    <submittedName>
        <fullName evidence="1">Uncharacterized protein</fullName>
    </submittedName>
</protein>
<evidence type="ECO:0000313" key="1">
    <source>
        <dbReference type="EMBL" id="ARW58949.1"/>
    </source>
</evidence>
<gene>
    <name evidence="1" type="ORF">Y3_309</name>
</gene>
<dbReference type="EMBL" id="KY984068">
    <property type="protein sequence ID" value="ARW58949.1"/>
    <property type="molecule type" value="Genomic_DNA"/>
</dbReference>
<name>A0A2H4IBN2_9CAUD</name>